<feature type="domain" description="Pyrin" evidence="9">
    <location>
        <begin position="1"/>
        <end position="87"/>
    </location>
</feature>
<dbReference type="PROSITE" id="PS50209">
    <property type="entry name" value="CARD"/>
    <property type="match status" value="1"/>
</dbReference>
<evidence type="ECO:0000256" key="2">
    <source>
        <dbReference type="ARBA" id="ARBA00022490"/>
    </source>
</evidence>
<evidence type="ECO:0000256" key="1">
    <source>
        <dbReference type="ARBA" id="ARBA00004110"/>
    </source>
</evidence>
<keyword evidence="5" id="KW-0395">Inflammatory response</keyword>
<accession>A0A5P8KYB0</accession>
<evidence type="ECO:0000256" key="7">
    <source>
        <dbReference type="SAM" id="MobiDB-lite"/>
    </source>
</evidence>
<organism evidence="10">
    <name type="scientific">Epinephelus coioides</name>
    <name type="common">Orange-spotted grouper</name>
    <name type="synonym">Epinephelus nebulosus</name>
    <dbReference type="NCBI Taxonomy" id="94232"/>
    <lineage>
        <taxon>Eukaryota</taxon>
        <taxon>Metazoa</taxon>
        <taxon>Chordata</taxon>
        <taxon>Craniata</taxon>
        <taxon>Vertebrata</taxon>
        <taxon>Euteleostomi</taxon>
        <taxon>Actinopterygii</taxon>
        <taxon>Neopterygii</taxon>
        <taxon>Teleostei</taxon>
        <taxon>Neoteleostei</taxon>
        <taxon>Acanthomorphata</taxon>
        <taxon>Eupercaria</taxon>
        <taxon>Perciformes</taxon>
        <taxon>Serranoidei</taxon>
        <taxon>Serranidae</taxon>
        <taxon>Epinephelinae</taxon>
        <taxon>Epinephelini</taxon>
        <taxon>Epinephelus</taxon>
    </lineage>
</organism>
<protein>
    <submittedName>
        <fullName evidence="10">ASC</fullName>
    </submittedName>
</protein>
<dbReference type="PROSITE" id="PS50824">
    <property type="entry name" value="DAPIN"/>
    <property type="match status" value="1"/>
</dbReference>
<evidence type="ECO:0000259" key="8">
    <source>
        <dbReference type="PROSITE" id="PS50209"/>
    </source>
</evidence>
<gene>
    <name evidence="10" type="primary">ASC</name>
</gene>
<dbReference type="GO" id="GO:0061702">
    <property type="term" value="C:canonical inflammasome complex"/>
    <property type="evidence" value="ECO:0007669"/>
    <property type="project" value="UniProtKB-SubCell"/>
</dbReference>
<comment type="subcellular location">
    <subcellularLocation>
        <location evidence="1">Inflammasome</location>
    </subcellularLocation>
</comment>
<name>A0A5P8KYB0_EPICO</name>
<evidence type="ECO:0000256" key="4">
    <source>
        <dbReference type="ARBA" id="ARBA00022859"/>
    </source>
</evidence>
<dbReference type="InterPro" id="IPR033516">
    <property type="entry name" value="CARD8/ASC/NALP1_CARD"/>
</dbReference>
<dbReference type="EMBL" id="MK932878">
    <property type="protein sequence ID" value="QFR08051.1"/>
    <property type="molecule type" value="mRNA"/>
</dbReference>
<dbReference type="InterPro" id="IPR011029">
    <property type="entry name" value="DEATH-like_dom_sf"/>
</dbReference>
<dbReference type="PANTHER" id="PTHR46985">
    <property type="entry name" value="NACHT, LRR AND PYD DOMAINS-CONTAINING PROTEIN 1"/>
    <property type="match status" value="1"/>
</dbReference>
<feature type="region of interest" description="Disordered" evidence="7">
    <location>
        <begin position="80"/>
        <end position="109"/>
    </location>
</feature>
<dbReference type="InterPro" id="IPR001315">
    <property type="entry name" value="CARD"/>
</dbReference>
<evidence type="ECO:0000313" key="10">
    <source>
        <dbReference type="EMBL" id="QFR08051.1"/>
    </source>
</evidence>
<keyword evidence="2" id="KW-0963">Cytoplasm</keyword>
<dbReference type="Pfam" id="PF00619">
    <property type="entry name" value="CARD"/>
    <property type="match status" value="1"/>
</dbReference>
<dbReference type="SMART" id="SM01289">
    <property type="entry name" value="PYRIN"/>
    <property type="match status" value="1"/>
</dbReference>
<sequence>MPPKTKRKVLADMLEDLSKENFDKFCRQLLDRGDVRRNKVEGKNYLDIAELLVTTYTESRAVGVAVELLREIGCNEDAERLAEDAGRQSTKPGPSDTASPSAGASGAHAMAEGGCAGKHFVDKHRSQLIDRVCETASVLDALLENEVIQQGTYDEILAIPTHRDRMRKLYSGPLNSAGDVGKDILLNILKETQKYLIDELMGKK</sequence>
<evidence type="ECO:0000259" key="9">
    <source>
        <dbReference type="PROSITE" id="PS50824"/>
    </source>
</evidence>
<dbReference type="Gene3D" id="1.10.533.10">
    <property type="entry name" value="Death Domain, Fas"/>
    <property type="match status" value="2"/>
</dbReference>
<dbReference type="InterPro" id="IPR004020">
    <property type="entry name" value="DAPIN"/>
</dbReference>
<dbReference type="InterPro" id="IPR051249">
    <property type="entry name" value="NLRP_Inflammasome"/>
</dbReference>
<keyword evidence="4" id="KW-0391">Immunity</keyword>
<dbReference type="GO" id="GO:0045087">
    <property type="term" value="P:innate immune response"/>
    <property type="evidence" value="ECO:0007669"/>
    <property type="project" value="UniProtKB-KW"/>
</dbReference>
<dbReference type="SUPFAM" id="SSF47986">
    <property type="entry name" value="DEATH domain"/>
    <property type="match status" value="2"/>
</dbReference>
<dbReference type="AlphaFoldDB" id="A0A5P8KYB0"/>
<feature type="domain" description="CARD" evidence="8">
    <location>
        <begin position="118"/>
        <end position="204"/>
    </location>
</feature>
<feature type="compositionally biased region" description="Low complexity" evidence="7">
    <location>
        <begin position="92"/>
        <end position="109"/>
    </location>
</feature>
<proteinExistence type="evidence at transcript level"/>
<evidence type="ECO:0000256" key="5">
    <source>
        <dbReference type="ARBA" id="ARBA00023198"/>
    </source>
</evidence>
<dbReference type="CDD" id="cd08330">
    <property type="entry name" value="CARD_ASC_NALP1"/>
    <property type="match status" value="1"/>
</dbReference>
<dbReference type="GO" id="GO:0042981">
    <property type="term" value="P:regulation of apoptotic process"/>
    <property type="evidence" value="ECO:0007669"/>
    <property type="project" value="InterPro"/>
</dbReference>
<dbReference type="PANTHER" id="PTHR46985:SF2">
    <property type="entry name" value="APOPTOSIS-ASSOCIATED SPECK-LIKE PROTEIN CONTAINING A CARD"/>
    <property type="match status" value="1"/>
</dbReference>
<keyword evidence="6" id="KW-1271">Inflammasome</keyword>
<evidence type="ECO:0000256" key="3">
    <source>
        <dbReference type="ARBA" id="ARBA00022588"/>
    </source>
</evidence>
<reference evidence="10" key="1">
    <citation type="submission" date="2019-05" db="EMBL/GenBank/DDBJ databases">
        <title>Cloning, characterization, and expression analysis of an ASC from orange-spotted grouper (Epinephelus coioides).</title>
        <authorList>
            <person name="Wei J."/>
            <person name="Qin Q."/>
        </authorList>
    </citation>
    <scope>NUCLEOTIDE SEQUENCE</scope>
</reference>
<keyword evidence="3" id="KW-0399">Innate immunity</keyword>
<evidence type="ECO:0000256" key="6">
    <source>
        <dbReference type="ARBA" id="ARBA00023233"/>
    </source>
</evidence>
<dbReference type="GO" id="GO:0006954">
    <property type="term" value="P:inflammatory response"/>
    <property type="evidence" value="ECO:0007669"/>
    <property type="project" value="UniProtKB-KW"/>
</dbReference>
<dbReference type="Pfam" id="PF02758">
    <property type="entry name" value="PYRIN"/>
    <property type="match status" value="1"/>
</dbReference>